<dbReference type="InterPro" id="IPR051083">
    <property type="entry name" value="GrpII_Intron_Splice-Mob/Def"/>
</dbReference>
<proteinExistence type="predicted"/>
<reference evidence="2" key="1">
    <citation type="journal article" date="2021" name="PeerJ">
        <title>Extensive microbial diversity within the chicken gut microbiome revealed by metagenomics and culture.</title>
        <authorList>
            <person name="Gilroy R."/>
            <person name="Ravi A."/>
            <person name="Getino M."/>
            <person name="Pursley I."/>
            <person name="Horton D.L."/>
            <person name="Alikhan N.F."/>
            <person name="Baker D."/>
            <person name="Gharbi K."/>
            <person name="Hall N."/>
            <person name="Watson M."/>
            <person name="Adriaenssens E.M."/>
            <person name="Foster-Nyarko E."/>
            <person name="Jarju S."/>
            <person name="Secka A."/>
            <person name="Antonio M."/>
            <person name="Oren A."/>
            <person name="Chaudhuri R.R."/>
            <person name="La Ragione R."/>
            <person name="Hildebrand F."/>
            <person name="Pallen M.J."/>
        </authorList>
    </citation>
    <scope>NUCLEOTIDE SEQUENCE</scope>
    <source>
        <strain evidence="2">F6-686</strain>
    </source>
</reference>
<name>A0A9E2KR93_9LACO</name>
<protein>
    <recommendedName>
        <fullName evidence="1">Reverse transcriptase domain-containing protein</fullName>
    </recommendedName>
</protein>
<dbReference type="AlphaFoldDB" id="A0A9E2KR93"/>
<dbReference type="PANTHER" id="PTHR34047:SF8">
    <property type="entry name" value="PROTEIN YKFC"/>
    <property type="match status" value="1"/>
</dbReference>
<dbReference type="PANTHER" id="PTHR34047">
    <property type="entry name" value="NUCLEAR INTRON MATURASE 1, MITOCHONDRIAL-RELATED"/>
    <property type="match status" value="1"/>
</dbReference>
<evidence type="ECO:0000259" key="1">
    <source>
        <dbReference type="PROSITE" id="PS50878"/>
    </source>
</evidence>
<organism evidence="2 3">
    <name type="scientific">Candidatus Lactobacillus pullistercoris</name>
    <dbReference type="NCBI Taxonomy" id="2838636"/>
    <lineage>
        <taxon>Bacteria</taxon>
        <taxon>Bacillati</taxon>
        <taxon>Bacillota</taxon>
        <taxon>Bacilli</taxon>
        <taxon>Lactobacillales</taxon>
        <taxon>Lactobacillaceae</taxon>
        <taxon>Lactobacillus</taxon>
    </lineage>
</organism>
<feature type="domain" description="Reverse transcriptase" evidence="1">
    <location>
        <begin position="1"/>
        <end position="347"/>
    </location>
</feature>
<evidence type="ECO:0000313" key="3">
    <source>
        <dbReference type="Proteomes" id="UP000823844"/>
    </source>
</evidence>
<accession>A0A9E2KR93</accession>
<reference evidence="2" key="2">
    <citation type="submission" date="2021-04" db="EMBL/GenBank/DDBJ databases">
        <authorList>
            <person name="Gilroy R."/>
        </authorList>
    </citation>
    <scope>NUCLEOTIDE SEQUENCE</scope>
    <source>
        <strain evidence="2">F6-686</strain>
    </source>
</reference>
<sequence>MDVDEWFKDPKVLEKSKRKYAHFDLRTDLSKCKNYITDTKKIRRHGFYPFIRYNLEYHKYDKINGKKCKSRTICYAAHIDSCIYQYYSFLINQKYNLRLKKDRIYEVPIAYRTDLHTDTITEFYKMYHFINEHPSCYVMIGDFTSFFDRINHQYLKERLCDLLQVNKLSSDYYTVFKRITNYDYWDLDDLYSLNNLNPTNRKDKIAFNSKQRVLSKKAYKKYRSHIKHHYGNEGIPQGSSISACLANVYMLEIDKTINDFVVRCGGVYRRYSDDFIIILPMDMSSVDDIEAIIKRFESFKTRKILELQPAKTQIYKVQNHTVKNIGHLFTPKLNEKHKTINFIGFTFDGNKVIIRDKTTTKYYYRMRHKAKGVAHQYKQGKGYPGSDKLYRLYSPNGQYGKGNYFTYLKRVQRTFPDQPIMIPADKIMTKIRLTLKNNRWHFK</sequence>
<dbReference type="PROSITE" id="PS50878">
    <property type="entry name" value="RT_POL"/>
    <property type="match status" value="1"/>
</dbReference>
<dbReference type="Pfam" id="PF00078">
    <property type="entry name" value="RVT_1"/>
    <property type="match status" value="1"/>
</dbReference>
<dbReference type="InterPro" id="IPR043502">
    <property type="entry name" value="DNA/RNA_pol_sf"/>
</dbReference>
<dbReference type="SUPFAM" id="SSF56672">
    <property type="entry name" value="DNA/RNA polymerases"/>
    <property type="match status" value="1"/>
</dbReference>
<comment type="caution">
    <text evidence="2">The sequence shown here is derived from an EMBL/GenBank/DDBJ whole genome shotgun (WGS) entry which is preliminary data.</text>
</comment>
<dbReference type="EMBL" id="JAHLFT010000081">
    <property type="protein sequence ID" value="MBU3828730.1"/>
    <property type="molecule type" value="Genomic_DNA"/>
</dbReference>
<evidence type="ECO:0000313" key="2">
    <source>
        <dbReference type="EMBL" id="MBU3828730.1"/>
    </source>
</evidence>
<gene>
    <name evidence="2" type="ORF">H9806_06350</name>
</gene>
<dbReference type="InterPro" id="IPR000477">
    <property type="entry name" value="RT_dom"/>
</dbReference>
<dbReference type="Proteomes" id="UP000823844">
    <property type="component" value="Unassembled WGS sequence"/>
</dbReference>